<comment type="similarity">
    <text evidence="1">Belongs to the N-acylglucosamine 2-epimerase family.</text>
</comment>
<dbReference type="InterPro" id="IPR010819">
    <property type="entry name" value="AGE/CE"/>
</dbReference>
<evidence type="ECO:0000256" key="3">
    <source>
        <dbReference type="SAM" id="MobiDB-lite"/>
    </source>
</evidence>
<dbReference type="RefSeq" id="WP_280106044.1">
    <property type="nucleotide sequence ID" value="NZ_CP122961.1"/>
</dbReference>
<evidence type="ECO:0000256" key="2">
    <source>
        <dbReference type="ARBA" id="ARBA00023235"/>
    </source>
</evidence>
<dbReference type="EC" id="5.-.-.-" evidence="4"/>
<evidence type="ECO:0000313" key="5">
    <source>
        <dbReference type="Proteomes" id="UP001179830"/>
    </source>
</evidence>
<reference evidence="4" key="1">
    <citation type="submission" date="2023-04" db="EMBL/GenBank/DDBJ databases">
        <title>Complete genome sequence of Halomonas alkaliantarctica MSP3 isolated from marine sediment, Jeju Island.</title>
        <authorList>
            <person name="Park S.-J."/>
        </authorList>
    </citation>
    <scope>NUCLEOTIDE SEQUENCE</scope>
    <source>
        <strain evidence="4">MSP3</strain>
    </source>
</reference>
<evidence type="ECO:0000313" key="4">
    <source>
        <dbReference type="EMBL" id="WGI26411.1"/>
    </source>
</evidence>
<dbReference type="PANTHER" id="PTHR15108">
    <property type="entry name" value="N-ACYLGLUCOSAMINE-2-EPIMERASE"/>
    <property type="match status" value="1"/>
</dbReference>
<dbReference type="SUPFAM" id="SSF48208">
    <property type="entry name" value="Six-hairpin glycosidases"/>
    <property type="match status" value="1"/>
</dbReference>
<dbReference type="GO" id="GO:0016853">
    <property type="term" value="F:isomerase activity"/>
    <property type="evidence" value="ECO:0007669"/>
    <property type="project" value="UniProtKB-KW"/>
</dbReference>
<gene>
    <name evidence="4" type="ORF">QEN58_04930</name>
</gene>
<dbReference type="InterPro" id="IPR012341">
    <property type="entry name" value="6hp_glycosidase-like_sf"/>
</dbReference>
<dbReference type="Pfam" id="PF07221">
    <property type="entry name" value="GlcNAc_2-epim"/>
    <property type="match status" value="1"/>
</dbReference>
<dbReference type="InterPro" id="IPR008928">
    <property type="entry name" value="6-hairpin_glycosidase_sf"/>
</dbReference>
<name>A0ABY8LPU5_9GAMM</name>
<proteinExistence type="inferred from homology"/>
<sequence length="428" mass="48385">MKHDTKPYETEPYETKPHDTDQKRWLDSATHHFWLTREGLALFEFHRQARLDSGGFAPLNGDGRIPDDAVADTMLTARMAHSCALAALQGVPGAAALAEHAIHALEGKLRDKHHGGWFGVDPSTTNDHTKQCYIHHFVALGAATATHADIPGAAALLKEAVEVIDTRFWSIDEQAFVESFSQDWSELSDYRGGNSNMHGVELCLALADVRDEPLWLDRALAIVERLIHHHASPRDYRILEHFHGDWSEWPEHNADRPEDGFYPYGATPGHGFEWSRLMLHLEAALESRGRAAPSWLFTDAAALFDASLRDGWATDGAPGLVYTVDWEGRPNSLRRRHWTHAEALAAAAAFLRRTDQAHYERWYRRLWDFIDTTFIDRARGGWYQELDGKLQIDTAEGDIKPDLYHAYQATLLPRLPLALNLALTVERL</sequence>
<accession>A0ABY8LPU5</accession>
<evidence type="ECO:0000256" key="1">
    <source>
        <dbReference type="ARBA" id="ARBA00008558"/>
    </source>
</evidence>
<feature type="region of interest" description="Disordered" evidence="3">
    <location>
        <begin position="1"/>
        <end position="21"/>
    </location>
</feature>
<dbReference type="EMBL" id="CP122961">
    <property type="protein sequence ID" value="WGI26411.1"/>
    <property type="molecule type" value="Genomic_DNA"/>
</dbReference>
<keyword evidence="2 4" id="KW-0413">Isomerase</keyword>
<dbReference type="Gene3D" id="1.50.10.10">
    <property type="match status" value="1"/>
</dbReference>
<protein>
    <submittedName>
        <fullName evidence="4">AGE family epimerase/isomerase</fullName>
        <ecNumber evidence="4">5.-.-.-</ecNumber>
    </submittedName>
</protein>
<keyword evidence="5" id="KW-1185">Reference proteome</keyword>
<organism evidence="4 5">
    <name type="scientific">Halomonas alkaliantarctica</name>
    <dbReference type="NCBI Taxonomy" id="232346"/>
    <lineage>
        <taxon>Bacteria</taxon>
        <taxon>Pseudomonadati</taxon>
        <taxon>Pseudomonadota</taxon>
        <taxon>Gammaproteobacteria</taxon>
        <taxon>Oceanospirillales</taxon>
        <taxon>Halomonadaceae</taxon>
        <taxon>Halomonas</taxon>
    </lineage>
</organism>
<dbReference type="Proteomes" id="UP001179830">
    <property type="component" value="Chromosome"/>
</dbReference>